<keyword evidence="1" id="KW-0732">Signal</keyword>
<dbReference type="InterPro" id="IPR045474">
    <property type="entry name" value="GEVED"/>
</dbReference>
<dbReference type="Proteomes" id="UP001652504">
    <property type="component" value="Unassembled WGS sequence"/>
</dbReference>
<reference evidence="3 4" key="1">
    <citation type="submission" date="2022-10" db="EMBL/GenBank/DDBJ databases">
        <title>Aestuariibacter sp. AA17 isolated from Montipora capitata coral fragment.</title>
        <authorList>
            <person name="Emsley S.A."/>
            <person name="Pfannmuller K.M."/>
            <person name="Loughran R.M."/>
            <person name="Shlafstein M."/>
            <person name="Papke E."/>
            <person name="Saw J.H."/>
            <person name="Ushijima B."/>
            <person name="Videau P."/>
        </authorList>
    </citation>
    <scope>NUCLEOTIDE SEQUENCE [LARGE SCALE GENOMIC DNA]</scope>
    <source>
        <strain evidence="3 4">AA17</strain>
    </source>
</reference>
<feature type="signal peptide" evidence="1">
    <location>
        <begin position="1"/>
        <end position="23"/>
    </location>
</feature>
<organism evidence="3 4">
    <name type="scientific">Fluctibacter corallii</name>
    <dbReference type="NCBI Taxonomy" id="2984329"/>
    <lineage>
        <taxon>Bacteria</taxon>
        <taxon>Pseudomonadati</taxon>
        <taxon>Pseudomonadota</taxon>
        <taxon>Gammaproteobacteria</taxon>
        <taxon>Alteromonadales</taxon>
        <taxon>Alteromonadaceae</taxon>
        <taxon>Fluctibacter</taxon>
    </lineage>
</organism>
<dbReference type="EMBL" id="JAOWKX010000007">
    <property type="protein sequence ID" value="MCV2885689.1"/>
    <property type="molecule type" value="Genomic_DNA"/>
</dbReference>
<feature type="domain" description="GEVED" evidence="2">
    <location>
        <begin position="202"/>
        <end position="274"/>
    </location>
</feature>
<name>A0ABT3AAI8_9ALTE</name>
<comment type="caution">
    <text evidence="3">The sequence shown here is derived from an EMBL/GenBank/DDBJ whole genome shotgun (WGS) entry which is preliminary data.</text>
</comment>
<keyword evidence="4" id="KW-1185">Reference proteome</keyword>
<evidence type="ECO:0000313" key="3">
    <source>
        <dbReference type="EMBL" id="MCV2885689.1"/>
    </source>
</evidence>
<sequence length="277" mass="31024">MKMKNTLFTLSALWVVGAQSAVATTIFESKDILTPQQALGRYQWLQTCYPSLLIELADQILDPTIPRSGEQKQEELKQVLLYKNNQLKSDAKYITFGDENGQNPQRWYAGKSPTDSCVSIPSDYAVSALMIASELPQYCAVASREKGYEFIKSVTVSDLANESGATFYSNYVGKAAKVYKDRSYQLALTPGFVNNEKYPETWHVFVDWNRDGDFSDTDETHFAGVSDSTVNYQLTPPAGTQPGLTKMRITMDYLGGSNDACKEIDSGEVEDYMFYIK</sequence>
<dbReference type="Pfam" id="PF20009">
    <property type="entry name" value="GEVED"/>
    <property type="match status" value="1"/>
</dbReference>
<proteinExistence type="predicted"/>
<accession>A0ABT3AAI8</accession>
<protein>
    <submittedName>
        <fullName evidence="3">GEVED domain-containing protein</fullName>
    </submittedName>
</protein>
<gene>
    <name evidence="3" type="ORF">OE749_13405</name>
</gene>
<dbReference type="RefSeq" id="WP_263712977.1">
    <property type="nucleotide sequence ID" value="NZ_JAOWKX010000007.1"/>
</dbReference>
<feature type="chain" id="PRO_5046900952" evidence="1">
    <location>
        <begin position="24"/>
        <end position="277"/>
    </location>
</feature>
<evidence type="ECO:0000256" key="1">
    <source>
        <dbReference type="SAM" id="SignalP"/>
    </source>
</evidence>
<evidence type="ECO:0000259" key="2">
    <source>
        <dbReference type="Pfam" id="PF20009"/>
    </source>
</evidence>
<evidence type="ECO:0000313" key="4">
    <source>
        <dbReference type="Proteomes" id="UP001652504"/>
    </source>
</evidence>